<dbReference type="EMBL" id="FO203427">
    <property type="protein sequence ID" value="CCH48799.1"/>
    <property type="molecule type" value="Genomic_DNA"/>
</dbReference>
<gene>
    <name evidence="2" type="ordered locus">BN4_11564</name>
</gene>
<dbReference type="BioCyc" id="DPIE1322246:BN4_RS07830-MONOMER"/>
<reference evidence="2 3" key="1">
    <citation type="journal article" date="2013" name="PLoS ONE">
        <title>The first genomic and proteomic characterization of a deep-sea sulfate reducer: insights into the piezophilic lifestyle of Desulfovibrio piezophilus.</title>
        <authorList>
            <person name="Pradel N."/>
            <person name="Ji B."/>
            <person name="Gimenez G."/>
            <person name="Talla E."/>
            <person name="Lenoble P."/>
            <person name="Garel M."/>
            <person name="Tamburini C."/>
            <person name="Fourquet P."/>
            <person name="Lebrun R."/>
            <person name="Bertin P."/>
            <person name="Denis Y."/>
            <person name="Pophillat M."/>
            <person name="Barbe V."/>
            <person name="Ollivier B."/>
            <person name="Dolla A."/>
        </authorList>
    </citation>
    <scope>NUCLEOTIDE SEQUENCE [LARGE SCALE GENOMIC DNA]</scope>
    <source>
        <strain evidence="3">DSM 10523 / SB164P1</strain>
    </source>
</reference>
<keyword evidence="1" id="KW-0175">Coiled coil</keyword>
<dbReference type="RefSeq" id="WP_015414843.1">
    <property type="nucleotide sequence ID" value="NC_020409.1"/>
</dbReference>
<proteinExistence type="predicted"/>
<name>M1WQ64_PSEP2</name>
<feature type="coiled-coil region" evidence="1">
    <location>
        <begin position="3"/>
        <end position="30"/>
    </location>
</feature>
<dbReference type="STRING" id="1322246.BN4_11564"/>
<dbReference type="KEGG" id="dpi:BN4_11564"/>
<dbReference type="Pfam" id="PF07849">
    <property type="entry name" value="DUF1641"/>
    <property type="match status" value="1"/>
</dbReference>
<reference evidence="3" key="2">
    <citation type="journal article" date="2013" name="Stand. Genomic Sci.">
        <title>Complete genome sequence of Desulfocapsa sulfexigens, a marine deltaproteobacterium specialized in disproportionating inorganic sulfur compounds.</title>
        <authorList>
            <person name="Finster K.W."/>
            <person name="Kjeldsen K.U."/>
            <person name="Kube M."/>
            <person name="Reinhardt R."/>
            <person name="Mussmann M."/>
            <person name="Amann R."/>
            <person name="Schreiber L."/>
        </authorList>
    </citation>
    <scope>NUCLEOTIDE SEQUENCE [LARGE SCALE GENOMIC DNA]</scope>
    <source>
        <strain evidence="3">DSM 10523 / SB164P1</strain>
    </source>
</reference>
<dbReference type="eggNOG" id="COG2427">
    <property type="taxonomic scope" value="Bacteria"/>
</dbReference>
<dbReference type="HOGENOM" id="CLU_102100_0_0_7"/>
<evidence type="ECO:0000313" key="3">
    <source>
        <dbReference type="Proteomes" id="UP000011724"/>
    </source>
</evidence>
<organism evidence="2 3">
    <name type="scientific">Pseudodesulfovibrio piezophilus (strain DSM 21447 / JCM 15486 / C1TLV30)</name>
    <name type="common">Desulfovibrio piezophilus</name>
    <dbReference type="NCBI Taxonomy" id="1322246"/>
    <lineage>
        <taxon>Bacteria</taxon>
        <taxon>Pseudomonadati</taxon>
        <taxon>Thermodesulfobacteriota</taxon>
        <taxon>Desulfovibrionia</taxon>
        <taxon>Desulfovibrionales</taxon>
        <taxon>Desulfovibrionaceae</taxon>
    </lineage>
</organism>
<dbReference type="PATRIC" id="fig|879567.3.peg.1631"/>
<dbReference type="Proteomes" id="UP000011724">
    <property type="component" value="Chromosome"/>
</dbReference>
<dbReference type="AlphaFoldDB" id="M1WQ64"/>
<accession>M1WQ64</accession>
<protein>
    <recommendedName>
        <fullName evidence="4">DUF1641 domain-containing protein</fullName>
    </recommendedName>
</protein>
<evidence type="ECO:0008006" key="4">
    <source>
        <dbReference type="Google" id="ProtNLM"/>
    </source>
</evidence>
<keyword evidence="3" id="KW-1185">Reference proteome</keyword>
<evidence type="ECO:0000256" key="1">
    <source>
        <dbReference type="SAM" id="Coils"/>
    </source>
</evidence>
<evidence type="ECO:0000313" key="2">
    <source>
        <dbReference type="EMBL" id="CCH48799.1"/>
    </source>
</evidence>
<dbReference type="InterPro" id="IPR012440">
    <property type="entry name" value="DUF1641"/>
</dbReference>
<sequence>MSNEAIMERLDKIEENIAFLTERAKATEELKNDLTPIMHDGFKVLMSEFGSIEHGFQLEDLTEFIKKMMVSMKNMTYMLDKMEDIIDLWKTIAPLLQHSVPQLIEYMDTLEQKGVFDTYRAMIEIRAKVAETYGVENIRNMGDSFVFLVGMLEKLGDPKVRMMIEGAANAFSELDLTTVKPTGPLGMVGGMASKDAKRGLGIMLEMTKTLGKIGLEVPKVDALANQKAAAKAAAK</sequence>